<dbReference type="Pfam" id="PF00583">
    <property type="entry name" value="Acetyltransf_1"/>
    <property type="match status" value="1"/>
</dbReference>
<dbReference type="CDD" id="cd04301">
    <property type="entry name" value="NAT_SF"/>
    <property type="match status" value="1"/>
</dbReference>
<accession>A0ABX2ZXB2</accession>
<organism evidence="2 3">
    <name type="scientific">Gottfriedia luciferensis</name>
    <dbReference type="NCBI Taxonomy" id="178774"/>
    <lineage>
        <taxon>Bacteria</taxon>
        <taxon>Bacillati</taxon>
        <taxon>Bacillota</taxon>
        <taxon>Bacilli</taxon>
        <taxon>Bacillales</taxon>
        <taxon>Bacillaceae</taxon>
        <taxon>Gottfriedia</taxon>
    </lineage>
</organism>
<evidence type="ECO:0000313" key="3">
    <source>
        <dbReference type="Proteomes" id="UP000094580"/>
    </source>
</evidence>
<protein>
    <submittedName>
        <fullName evidence="2">Beta-lysine N-acetyltransferase</fullName>
    </submittedName>
</protein>
<dbReference type="InterPro" id="IPR022525">
    <property type="entry name" value="GNAT_AblB"/>
</dbReference>
<gene>
    <name evidence="2" type="ORF">BED47_16220</name>
</gene>
<dbReference type="RefSeq" id="WP_069032695.1">
    <property type="nucleotide sequence ID" value="NZ_MDKC01000003.1"/>
</dbReference>
<name>A0ABX2ZXB2_9BACI</name>
<dbReference type="PROSITE" id="PS51186">
    <property type="entry name" value="GNAT"/>
    <property type="match status" value="1"/>
</dbReference>
<evidence type="ECO:0000259" key="1">
    <source>
        <dbReference type="PROSITE" id="PS51186"/>
    </source>
</evidence>
<sequence length="287" mass="33482">MKTKKYYETIKVQQENYYFEGALDYFNERIRVDFYLGNVSLLIERIEKLAKENKFTKLIIKARSEHLYSFLQSGYMIESALKGYFQGSDGFFVTKYASQDRRNSLYWDAGDDILDAVLKSDRSKEKVIPNDYVLRRAEKNDSTKLAKLYGQVFKVYPTPLNESAYVEKTMDEGTIYWVYEKDGNIVSAASAEVDFSQRNAELTNCATLEEHRKHGLMKELMKKLEQDLVSQSVYCSYTIARALSYGMNAAFHQLGYKYTGRMTNNCYIFDKLEDMNVWVKDLSKIVF</sequence>
<dbReference type="Proteomes" id="UP000094580">
    <property type="component" value="Unassembled WGS sequence"/>
</dbReference>
<evidence type="ECO:0000313" key="2">
    <source>
        <dbReference type="EMBL" id="ODG93059.1"/>
    </source>
</evidence>
<comment type="caution">
    <text evidence="2">The sequence shown here is derived from an EMBL/GenBank/DDBJ whole genome shotgun (WGS) entry which is preliminary data.</text>
</comment>
<feature type="domain" description="N-acetyltransferase" evidence="1">
    <location>
        <begin position="132"/>
        <end position="283"/>
    </location>
</feature>
<dbReference type="InterPro" id="IPR016181">
    <property type="entry name" value="Acyl_CoA_acyltransferase"/>
</dbReference>
<keyword evidence="3" id="KW-1185">Reference proteome</keyword>
<dbReference type="InterPro" id="IPR000182">
    <property type="entry name" value="GNAT_dom"/>
</dbReference>
<proteinExistence type="predicted"/>
<dbReference type="Gene3D" id="3.40.630.30">
    <property type="match status" value="1"/>
</dbReference>
<dbReference type="EMBL" id="MDKC01000003">
    <property type="protein sequence ID" value="ODG93059.1"/>
    <property type="molecule type" value="Genomic_DNA"/>
</dbReference>
<dbReference type="SUPFAM" id="SSF55729">
    <property type="entry name" value="Acyl-CoA N-acyltransferases (Nat)"/>
    <property type="match status" value="1"/>
</dbReference>
<dbReference type="NCBIfam" id="TIGR03827">
    <property type="entry name" value="GNAT_ablB"/>
    <property type="match status" value="1"/>
</dbReference>
<reference evidence="2 3" key="1">
    <citation type="submission" date="2016-07" db="EMBL/GenBank/DDBJ databases">
        <authorList>
            <person name="Townsley L."/>
            <person name="Shank E.A."/>
        </authorList>
    </citation>
    <scope>NUCLEOTIDE SEQUENCE [LARGE SCALE GENOMIC DNA]</scope>
    <source>
        <strain evidence="2 3">CH01</strain>
    </source>
</reference>